<evidence type="ECO:0000313" key="1">
    <source>
        <dbReference type="EMBL" id="KAG8580097.1"/>
    </source>
</evidence>
<comment type="caution">
    <text evidence="1">The sequence shown here is derived from an EMBL/GenBank/DDBJ whole genome shotgun (WGS) entry which is preliminary data.</text>
</comment>
<gene>
    <name evidence="1" type="ORF">GDO81_007138</name>
</gene>
<name>A0AAV7C6S4_ENGPU</name>
<sequence>MGKVVLRERAHPPAWSCLNNLLNQKETDNTANVESLLSTCEQNRVIYLVLASLEEKGAAGGGLVGNFFTKQVTLLKGVVY</sequence>
<proteinExistence type="predicted"/>
<accession>A0AAV7C6S4</accession>
<protein>
    <submittedName>
        <fullName evidence="1">Uncharacterized protein</fullName>
    </submittedName>
</protein>
<dbReference type="EMBL" id="WNYA01000003">
    <property type="protein sequence ID" value="KAG8580097.1"/>
    <property type="molecule type" value="Genomic_DNA"/>
</dbReference>
<reference evidence="1" key="1">
    <citation type="thesis" date="2020" institute="ProQuest LLC" country="789 East Eisenhower Parkway, Ann Arbor, MI, USA">
        <title>Comparative Genomics and Chromosome Evolution.</title>
        <authorList>
            <person name="Mudd A.B."/>
        </authorList>
    </citation>
    <scope>NUCLEOTIDE SEQUENCE</scope>
    <source>
        <strain evidence="1">237g6f4</strain>
        <tissue evidence="1">Blood</tissue>
    </source>
</reference>
<organism evidence="1 2">
    <name type="scientific">Engystomops pustulosus</name>
    <name type="common">Tungara frog</name>
    <name type="synonym">Physalaemus pustulosus</name>
    <dbReference type="NCBI Taxonomy" id="76066"/>
    <lineage>
        <taxon>Eukaryota</taxon>
        <taxon>Metazoa</taxon>
        <taxon>Chordata</taxon>
        <taxon>Craniata</taxon>
        <taxon>Vertebrata</taxon>
        <taxon>Euteleostomi</taxon>
        <taxon>Amphibia</taxon>
        <taxon>Batrachia</taxon>
        <taxon>Anura</taxon>
        <taxon>Neobatrachia</taxon>
        <taxon>Hyloidea</taxon>
        <taxon>Leptodactylidae</taxon>
        <taxon>Leiuperinae</taxon>
        <taxon>Engystomops</taxon>
    </lineage>
</organism>
<evidence type="ECO:0000313" key="2">
    <source>
        <dbReference type="Proteomes" id="UP000824782"/>
    </source>
</evidence>
<dbReference type="Proteomes" id="UP000824782">
    <property type="component" value="Unassembled WGS sequence"/>
</dbReference>
<dbReference type="AlphaFoldDB" id="A0AAV7C6S4"/>
<keyword evidence="2" id="KW-1185">Reference proteome</keyword>